<dbReference type="InterPro" id="IPR015883">
    <property type="entry name" value="Glyco_hydro_20_cat"/>
</dbReference>
<name>A0AB38YHX1_9GAMM</name>
<dbReference type="EMBL" id="CP101717">
    <property type="protein sequence ID" value="WLD58795.1"/>
    <property type="molecule type" value="Genomic_DNA"/>
</dbReference>
<dbReference type="SUPFAM" id="SSF51445">
    <property type="entry name" value="(Trans)glycosidases"/>
    <property type="match status" value="1"/>
</dbReference>
<keyword evidence="4" id="KW-0378">Hydrolase</keyword>
<dbReference type="PANTHER" id="PTHR22600:SF57">
    <property type="entry name" value="BETA-N-ACETYLHEXOSAMINIDASE"/>
    <property type="match status" value="1"/>
</dbReference>
<dbReference type="Gene3D" id="3.30.379.10">
    <property type="entry name" value="Chitobiase/beta-hexosaminidase domain 2-like"/>
    <property type="match status" value="1"/>
</dbReference>
<feature type="active site" description="Proton donor" evidence="8">
    <location>
        <position position="431"/>
    </location>
</feature>
<dbReference type="InterPro" id="IPR025705">
    <property type="entry name" value="Beta_hexosaminidase_sua/sub"/>
</dbReference>
<accession>A0AB38YHX1</accession>
<comment type="similarity">
    <text evidence="2">Belongs to the glycosyl hydrolase 20 family.</text>
</comment>
<evidence type="ECO:0000259" key="10">
    <source>
        <dbReference type="Pfam" id="PF02838"/>
    </source>
</evidence>
<dbReference type="GO" id="GO:0016020">
    <property type="term" value="C:membrane"/>
    <property type="evidence" value="ECO:0007669"/>
    <property type="project" value="TreeGrafter"/>
</dbReference>
<dbReference type="InterPro" id="IPR015882">
    <property type="entry name" value="HEX_bac_N"/>
</dbReference>
<dbReference type="Pfam" id="PF00728">
    <property type="entry name" value="Glyco_hydro_20"/>
    <property type="match status" value="1"/>
</dbReference>
<protein>
    <recommendedName>
        <fullName evidence="3">beta-N-acetylhexosaminidase</fullName>
        <ecNumber evidence="3">3.2.1.52</ecNumber>
    </recommendedName>
    <alternativeName>
        <fullName evidence="6">Beta-N-acetylhexosaminidase</fullName>
    </alternativeName>
    <alternativeName>
        <fullName evidence="7">N-acetyl-beta-glucosaminidase</fullName>
    </alternativeName>
</protein>
<dbReference type="CDD" id="cd06563">
    <property type="entry name" value="GH20_chitobiase-like"/>
    <property type="match status" value="1"/>
</dbReference>
<organism evidence="11">
    <name type="scientific">Salinispirillum sp. LH 10-3-1</name>
    <dbReference type="NCBI Taxonomy" id="2952525"/>
    <lineage>
        <taxon>Bacteria</taxon>
        <taxon>Pseudomonadati</taxon>
        <taxon>Pseudomonadota</taxon>
        <taxon>Gammaproteobacteria</taxon>
        <taxon>Oceanospirillales</taxon>
        <taxon>Saccharospirillaceae</taxon>
        <taxon>Salinispirillum</taxon>
    </lineage>
</organism>
<comment type="catalytic activity">
    <reaction evidence="1">
        <text>Hydrolysis of terminal non-reducing N-acetyl-D-hexosamine residues in N-acetyl-beta-D-hexosaminides.</text>
        <dbReference type="EC" id="3.2.1.52"/>
    </reaction>
</comment>
<dbReference type="InterPro" id="IPR017853">
    <property type="entry name" value="GH"/>
</dbReference>
<gene>
    <name evidence="11" type="ORF">NFC81_03120</name>
</gene>
<dbReference type="GO" id="GO:0030203">
    <property type="term" value="P:glycosaminoglycan metabolic process"/>
    <property type="evidence" value="ECO:0007669"/>
    <property type="project" value="TreeGrafter"/>
</dbReference>
<proteinExistence type="inferred from homology"/>
<dbReference type="RefSeq" id="WP_304996081.1">
    <property type="nucleotide sequence ID" value="NZ_CP101717.1"/>
</dbReference>
<dbReference type="AlphaFoldDB" id="A0AB38YHX1"/>
<evidence type="ECO:0000256" key="1">
    <source>
        <dbReference type="ARBA" id="ARBA00001231"/>
    </source>
</evidence>
<dbReference type="Gene3D" id="3.20.20.80">
    <property type="entry name" value="Glycosidases"/>
    <property type="match status" value="1"/>
</dbReference>
<dbReference type="SUPFAM" id="SSF55545">
    <property type="entry name" value="beta-N-acetylhexosaminidase-like domain"/>
    <property type="match status" value="1"/>
</dbReference>
<evidence type="ECO:0000256" key="4">
    <source>
        <dbReference type="ARBA" id="ARBA00022801"/>
    </source>
</evidence>
<dbReference type="GO" id="GO:0004563">
    <property type="term" value="F:beta-N-acetylhexosaminidase activity"/>
    <property type="evidence" value="ECO:0007669"/>
    <property type="project" value="UniProtKB-EC"/>
</dbReference>
<evidence type="ECO:0000256" key="7">
    <source>
        <dbReference type="ARBA" id="ARBA00033000"/>
    </source>
</evidence>
<evidence type="ECO:0000256" key="5">
    <source>
        <dbReference type="ARBA" id="ARBA00023295"/>
    </source>
</evidence>
<evidence type="ECO:0000256" key="3">
    <source>
        <dbReference type="ARBA" id="ARBA00012663"/>
    </source>
</evidence>
<dbReference type="Pfam" id="PF02838">
    <property type="entry name" value="Glyco_hydro_20b"/>
    <property type="match status" value="1"/>
</dbReference>
<evidence type="ECO:0000256" key="2">
    <source>
        <dbReference type="ARBA" id="ARBA00006285"/>
    </source>
</evidence>
<dbReference type="PANTHER" id="PTHR22600">
    <property type="entry name" value="BETA-HEXOSAMINIDASE"/>
    <property type="match status" value="1"/>
</dbReference>
<evidence type="ECO:0000256" key="8">
    <source>
        <dbReference type="PIRSR" id="PIRSR625705-1"/>
    </source>
</evidence>
<sequence>MTLRYEFTQQAITEQGFQAEICLTNTGERPVKLGCLYFSLARILQPADVTGGELRARDGDLHAIAFDSTLEPGDELRCQLNNPRDRMVKFTDWPYGVYAESPLGELLPMTIQEPPVNWRLSPLAGHSREALQELAVVHTVVPQPQSIALGAQQFTRPVTLGWKEPPAALKVTSADLAAWSEVLAEFTPVVAVSASGWPVSFVQQDMASGSYRLQVTAQGGVIQTADGAGVHAALASLVQWLAGGQVQEVVIEDVPRFGYRGLHLDVVRHFVPVDQVCKVLRLAALYKLNQFHWHLTDDEAWRLEIRAYPALTEQTAVRGRGRTMPPQMGTGDTDHGGFYTQDEVRQVVALANSLGINVMPEIDVPGHARALLRALPELQEPADESVYRSVQHYSDNVLNPALPATWTVLQTILDEVMELFPSPDIHLGSDEVPVGVWQRSPAAIDKAQSLGLADVTALHGWFMRGLEDHLLQRGRRAAGWEEITVGQAVSRRTTVFSWQGVEAGQKAAALGYPVVMTPAQYCYLDLSYNRDQAEPGYYWAGETDLAKAYGYEPLADWSGDGVGTNLVRGLQACVWSELLAESYQLEYMLLPRLLAVAERAWSSADVRDMDDFVRRCLTHRALWQRAGWYYRAEALGW</sequence>
<dbReference type="PRINTS" id="PR00738">
    <property type="entry name" value="GLHYDRLASE20"/>
</dbReference>
<reference evidence="11" key="1">
    <citation type="submission" date="2022-07" db="EMBL/GenBank/DDBJ databases">
        <title>Complete genome sequence of Salinispirillum sp. LH10-3-1 capable of multiple carbohydrate inversion isolated from a soda lake.</title>
        <authorList>
            <person name="Liu J."/>
            <person name="Zhai Y."/>
            <person name="Zhang H."/>
            <person name="Yang H."/>
            <person name="Qu J."/>
            <person name="Li J."/>
        </authorList>
    </citation>
    <scope>NUCLEOTIDE SEQUENCE</scope>
    <source>
        <strain evidence="11">LH 10-3-1</strain>
    </source>
</reference>
<keyword evidence="5" id="KW-0326">Glycosidase</keyword>
<evidence type="ECO:0000256" key="6">
    <source>
        <dbReference type="ARBA" id="ARBA00030512"/>
    </source>
</evidence>
<evidence type="ECO:0000259" key="9">
    <source>
        <dbReference type="Pfam" id="PF00728"/>
    </source>
</evidence>
<feature type="domain" description="Beta-hexosaminidase bacterial type N-terminal" evidence="10">
    <location>
        <begin position="139"/>
        <end position="253"/>
    </location>
</feature>
<dbReference type="InterPro" id="IPR029018">
    <property type="entry name" value="Hex-like_dom2"/>
</dbReference>
<evidence type="ECO:0000313" key="11">
    <source>
        <dbReference type="EMBL" id="WLD58795.1"/>
    </source>
</evidence>
<dbReference type="EC" id="3.2.1.52" evidence="3"/>
<dbReference type="GO" id="GO:0005975">
    <property type="term" value="P:carbohydrate metabolic process"/>
    <property type="evidence" value="ECO:0007669"/>
    <property type="project" value="InterPro"/>
</dbReference>
<feature type="domain" description="Glycoside hydrolase family 20 catalytic" evidence="9">
    <location>
        <begin position="257"/>
        <end position="603"/>
    </location>
</feature>